<evidence type="ECO:0000313" key="2">
    <source>
        <dbReference type="Proteomes" id="UP000887566"/>
    </source>
</evidence>
<feature type="compositionally biased region" description="Polar residues" evidence="1">
    <location>
        <begin position="53"/>
        <end position="72"/>
    </location>
</feature>
<name>A0A914XHV4_9BILA</name>
<dbReference type="WBParaSite" id="PSAMB.scaffold8142size6568.g31008.t1">
    <property type="protein sequence ID" value="PSAMB.scaffold8142size6568.g31008.t1"/>
    <property type="gene ID" value="PSAMB.scaffold8142size6568.g31008"/>
</dbReference>
<accession>A0A914XHV4</accession>
<evidence type="ECO:0000256" key="1">
    <source>
        <dbReference type="SAM" id="MobiDB-lite"/>
    </source>
</evidence>
<sequence length="98" mass="10841">MVSDRAINAIVSSLSGRTNSRVNLPRRHGPDFSASRWTRHSPQSTFFGVMPGETNTTHDVSTNANRSTTGKSDKCQTQVKKSCQGFAEKLCLRLHADY</sequence>
<keyword evidence="2" id="KW-1185">Reference proteome</keyword>
<protein>
    <submittedName>
        <fullName evidence="3">Uncharacterized protein</fullName>
    </submittedName>
</protein>
<evidence type="ECO:0000313" key="3">
    <source>
        <dbReference type="WBParaSite" id="PSAMB.scaffold8142size6568.g31008.t1"/>
    </source>
</evidence>
<feature type="region of interest" description="Disordered" evidence="1">
    <location>
        <begin position="43"/>
        <end position="72"/>
    </location>
</feature>
<dbReference type="AlphaFoldDB" id="A0A914XHV4"/>
<feature type="region of interest" description="Disordered" evidence="1">
    <location>
        <begin position="19"/>
        <end position="38"/>
    </location>
</feature>
<proteinExistence type="predicted"/>
<dbReference type="Proteomes" id="UP000887566">
    <property type="component" value="Unplaced"/>
</dbReference>
<organism evidence="2 3">
    <name type="scientific">Plectus sambesii</name>
    <dbReference type="NCBI Taxonomy" id="2011161"/>
    <lineage>
        <taxon>Eukaryota</taxon>
        <taxon>Metazoa</taxon>
        <taxon>Ecdysozoa</taxon>
        <taxon>Nematoda</taxon>
        <taxon>Chromadorea</taxon>
        <taxon>Plectida</taxon>
        <taxon>Plectina</taxon>
        <taxon>Plectoidea</taxon>
        <taxon>Plectidae</taxon>
        <taxon>Plectus</taxon>
    </lineage>
</organism>
<reference evidence="3" key="1">
    <citation type="submission" date="2022-11" db="UniProtKB">
        <authorList>
            <consortium name="WormBaseParasite"/>
        </authorList>
    </citation>
    <scope>IDENTIFICATION</scope>
</reference>